<evidence type="ECO:0000256" key="12">
    <source>
        <dbReference type="ARBA" id="ARBA00023212"/>
    </source>
</evidence>
<evidence type="ECO:0000256" key="8">
    <source>
        <dbReference type="ARBA" id="ARBA00022989"/>
    </source>
</evidence>
<dbReference type="GO" id="GO:0016012">
    <property type="term" value="C:sarcoglycan complex"/>
    <property type="evidence" value="ECO:0007669"/>
    <property type="project" value="InterPro"/>
</dbReference>
<keyword evidence="5" id="KW-0963">Cytoplasm</keyword>
<comment type="similarity">
    <text evidence="3">Belongs to the sarcoglycan beta/delta/gamma/zeta family.</text>
</comment>
<comment type="subcellular location">
    <subcellularLocation>
        <location evidence="2">Cell membrane</location>
        <location evidence="2">Sarcolemma</location>
        <topology evidence="2">Single-pass type II membrane protein</topology>
    </subcellularLocation>
    <subcellularLocation>
        <location evidence="1">Cytoplasm</location>
        <location evidence="1">Cytoskeleton</location>
    </subcellularLocation>
</comment>
<accession>A0A6H5GIT7</accession>
<keyword evidence="4" id="KW-1003">Cell membrane</keyword>
<dbReference type="EMBL" id="CADCXU010011259">
    <property type="protein sequence ID" value="CAB0001659.1"/>
    <property type="molecule type" value="Genomic_DNA"/>
</dbReference>
<evidence type="ECO:0000256" key="6">
    <source>
        <dbReference type="ARBA" id="ARBA00022692"/>
    </source>
</evidence>
<dbReference type="Pfam" id="PF04790">
    <property type="entry name" value="Sarcoglycan_1"/>
    <property type="match status" value="1"/>
</dbReference>
<keyword evidence="14" id="KW-1185">Reference proteome</keyword>
<keyword evidence="12" id="KW-0206">Cytoskeleton</keyword>
<feature type="non-terminal residue" evidence="13">
    <location>
        <position position="63"/>
    </location>
</feature>
<keyword evidence="6" id="KW-0812">Transmembrane</keyword>
<proteinExistence type="inferred from homology"/>
<dbReference type="GO" id="GO:0042383">
    <property type="term" value="C:sarcolemma"/>
    <property type="evidence" value="ECO:0007669"/>
    <property type="project" value="UniProtKB-SubCell"/>
</dbReference>
<dbReference type="Proteomes" id="UP000479000">
    <property type="component" value="Unassembled WGS sequence"/>
</dbReference>
<evidence type="ECO:0000313" key="14">
    <source>
        <dbReference type="Proteomes" id="UP000479000"/>
    </source>
</evidence>
<keyword evidence="9" id="KW-0472">Membrane</keyword>
<evidence type="ECO:0000256" key="2">
    <source>
        <dbReference type="ARBA" id="ARBA00004274"/>
    </source>
</evidence>
<dbReference type="OrthoDB" id="8881719at2759"/>
<organism evidence="13 14">
    <name type="scientific">Nesidiocoris tenuis</name>
    <dbReference type="NCBI Taxonomy" id="355587"/>
    <lineage>
        <taxon>Eukaryota</taxon>
        <taxon>Metazoa</taxon>
        <taxon>Ecdysozoa</taxon>
        <taxon>Arthropoda</taxon>
        <taxon>Hexapoda</taxon>
        <taxon>Insecta</taxon>
        <taxon>Pterygota</taxon>
        <taxon>Neoptera</taxon>
        <taxon>Paraneoptera</taxon>
        <taxon>Hemiptera</taxon>
        <taxon>Heteroptera</taxon>
        <taxon>Panheteroptera</taxon>
        <taxon>Cimicomorpha</taxon>
        <taxon>Miridae</taxon>
        <taxon>Dicyphina</taxon>
        <taxon>Nesidiocoris</taxon>
    </lineage>
</organism>
<gene>
    <name evidence="13" type="ORF">NTEN_LOCUS7446</name>
</gene>
<protein>
    <submittedName>
        <fullName evidence="13">Uncharacterized protein</fullName>
    </submittedName>
</protein>
<dbReference type="GO" id="GO:0005856">
    <property type="term" value="C:cytoskeleton"/>
    <property type="evidence" value="ECO:0007669"/>
    <property type="project" value="UniProtKB-SubCell"/>
</dbReference>
<keyword evidence="7" id="KW-0735">Signal-anchor</keyword>
<keyword evidence="10" id="KW-1015">Disulfide bond</keyword>
<evidence type="ECO:0000256" key="4">
    <source>
        <dbReference type="ARBA" id="ARBA00022475"/>
    </source>
</evidence>
<dbReference type="AlphaFoldDB" id="A0A6H5GIT7"/>
<evidence type="ECO:0000313" key="13">
    <source>
        <dbReference type="EMBL" id="CAB0001659.1"/>
    </source>
</evidence>
<evidence type="ECO:0000256" key="9">
    <source>
        <dbReference type="ARBA" id="ARBA00023136"/>
    </source>
</evidence>
<evidence type="ECO:0000256" key="10">
    <source>
        <dbReference type="ARBA" id="ARBA00023157"/>
    </source>
</evidence>
<evidence type="ECO:0000256" key="5">
    <source>
        <dbReference type="ARBA" id="ARBA00022490"/>
    </source>
</evidence>
<keyword evidence="8" id="KW-1133">Transmembrane helix</keyword>
<evidence type="ECO:0000256" key="11">
    <source>
        <dbReference type="ARBA" id="ARBA00023180"/>
    </source>
</evidence>
<evidence type="ECO:0000256" key="1">
    <source>
        <dbReference type="ARBA" id="ARBA00004245"/>
    </source>
</evidence>
<name>A0A6H5GIT7_9HEMI</name>
<sequence length="63" mass="6810">MFQEGMGNIRIVEGGLEVTGQSYVLGNLVATSIKSRLGQPIVIRGSHNISLSTEHYAHNTLTL</sequence>
<keyword evidence="11" id="KW-0325">Glycoprotein</keyword>
<evidence type="ECO:0000256" key="7">
    <source>
        <dbReference type="ARBA" id="ARBA00022968"/>
    </source>
</evidence>
<evidence type="ECO:0000256" key="3">
    <source>
        <dbReference type="ARBA" id="ARBA00007574"/>
    </source>
</evidence>
<dbReference type="InterPro" id="IPR006875">
    <property type="entry name" value="Sarcoglycan"/>
</dbReference>
<reference evidence="13 14" key="1">
    <citation type="submission" date="2020-02" db="EMBL/GenBank/DDBJ databases">
        <authorList>
            <person name="Ferguson B K."/>
        </authorList>
    </citation>
    <scope>NUCLEOTIDE SEQUENCE [LARGE SCALE GENOMIC DNA]</scope>
</reference>